<evidence type="ECO:0000256" key="8">
    <source>
        <dbReference type="ARBA" id="ARBA00023002"/>
    </source>
</evidence>
<dbReference type="GO" id="GO:0016705">
    <property type="term" value="F:oxidoreductase activity, acting on paired donors, with incorporation or reduction of molecular oxygen"/>
    <property type="evidence" value="ECO:0007669"/>
    <property type="project" value="InterPro"/>
</dbReference>
<keyword evidence="10" id="KW-0503">Monooxygenase</keyword>
<keyword evidence="8" id="KW-0560">Oxidoreductase</keyword>
<keyword evidence="9" id="KW-0408">Iron</keyword>
<dbReference type="SUPFAM" id="SSF48264">
    <property type="entry name" value="Cytochrome P450"/>
    <property type="match status" value="1"/>
</dbReference>
<reference evidence="12 13" key="1">
    <citation type="journal article" date="2018" name="Front. Plant Sci.">
        <title>Red Clover (Trifolium pratense) and Zigzag Clover (T. medium) - A Picture of Genomic Similarities and Differences.</title>
        <authorList>
            <person name="Dluhosova J."/>
            <person name="Istvanek J."/>
            <person name="Nedelnik J."/>
            <person name="Repkova J."/>
        </authorList>
    </citation>
    <scope>NUCLEOTIDE SEQUENCE [LARGE SCALE GENOMIC DNA]</scope>
    <source>
        <strain evidence="13">cv. 10/8</strain>
        <tissue evidence="12">Leaf</tissue>
    </source>
</reference>
<comment type="cofactor">
    <cofactor evidence="1">
        <name>heme</name>
        <dbReference type="ChEBI" id="CHEBI:30413"/>
    </cofactor>
</comment>
<dbReference type="EMBL" id="LXQA010726944">
    <property type="protein sequence ID" value="MCI67935.1"/>
    <property type="molecule type" value="Genomic_DNA"/>
</dbReference>
<dbReference type="GO" id="GO:0004497">
    <property type="term" value="F:monooxygenase activity"/>
    <property type="evidence" value="ECO:0007669"/>
    <property type="project" value="UniProtKB-KW"/>
</dbReference>
<proteinExistence type="inferred from homology"/>
<keyword evidence="5" id="KW-0812">Transmembrane</keyword>
<comment type="subcellular location">
    <subcellularLocation>
        <location evidence="2">Membrane</location>
        <topology evidence="2">Single-pass membrane protein</topology>
    </subcellularLocation>
</comment>
<keyword evidence="6" id="KW-0479">Metal-binding</keyword>
<protein>
    <submittedName>
        <fullName evidence="12">Cytochrome P450</fullName>
    </submittedName>
</protein>
<dbReference type="GO" id="GO:0005506">
    <property type="term" value="F:iron ion binding"/>
    <property type="evidence" value="ECO:0007669"/>
    <property type="project" value="InterPro"/>
</dbReference>
<dbReference type="GO" id="GO:0016020">
    <property type="term" value="C:membrane"/>
    <property type="evidence" value="ECO:0007669"/>
    <property type="project" value="UniProtKB-SubCell"/>
</dbReference>
<dbReference type="AlphaFoldDB" id="A0A392U849"/>
<evidence type="ECO:0000256" key="11">
    <source>
        <dbReference type="ARBA" id="ARBA00023136"/>
    </source>
</evidence>
<dbReference type="GO" id="GO:0020037">
    <property type="term" value="F:heme binding"/>
    <property type="evidence" value="ECO:0007669"/>
    <property type="project" value="InterPro"/>
</dbReference>
<keyword evidence="13" id="KW-1185">Reference proteome</keyword>
<feature type="non-terminal residue" evidence="12">
    <location>
        <position position="45"/>
    </location>
</feature>
<evidence type="ECO:0000256" key="5">
    <source>
        <dbReference type="ARBA" id="ARBA00022692"/>
    </source>
</evidence>
<dbReference type="PANTHER" id="PTHR47953:SF19">
    <property type="entry name" value="OS06G0641600 PROTEIN"/>
    <property type="match status" value="1"/>
</dbReference>
<dbReference type="PANTHER" id="PTHR47953">
    <property type="entry name" value="OS08G0105600 PROTEIN"/>
    <property type="match status" value="1"/>
</dbReference>
<evidence type="ECO:0000256" key="2">
    <source>
        <dbReference type="ARBA" id="ARBA00004167"/>
    </source>
</evidence>
<comment type="caution">
    <text evidence="12">The sequence shown here is derived from an EMBL/GenBank/DDBJ whole genome shotgun (WGS) entry which is preliminary data.</text>
</comment>
<evidence type="ECO:0000256" key="10">
    <source>
        <dbReference type="ARBA" id="ARBA00023033"/>
    </source>
</evidence>
<accession>A0A392U849</accession>
<keyword evidence="4" id="KW-0349">Heme</keyword>
<evidence type="ECO:0000313" key="13">
    <source>
        <dbReference type="Proteomes" id="UP000265520"/>
    </source>
</evidence>
<organism evidence="12 13">
    <name type="scientific">Trifolium medium</name>
    <dbReference type="NCBI Taxonomy" id="97028"/>
    <lineage>
        <taxon>Eukaryota</taxon>
        <taxon>Viridiplantae</taxon>
        <taxon>Streptophyta</taxon>
        <taxon>Embryophyta</taxon>
        <taxon>Tracheophyta</taxon>
        <taxon>Spermatophyta</taxon>
        <taxon>Magnoliopsida</taxon>
        <taxon>eudicotyledons</taxon>
        <taxon>Gunneridae</taxon>
        <taxon>Pentapetalae</taxon>
        <taxon>rosids</taxon>
        <taxon>fabids</taxon>
        <taxon>Fabales</taxon>
        <taxon>Fabaceae</taxon>
        <taxon>Papilionoideae</taxon>
        <taxon>50 kb inversion clade</taxon>
        <taxon>NPAAA clade</taxon>
        <taxon>Hologalegina</taxon>
        <taxon>IRL clade</taxon>
        <taxon>Trifolieae</taxon>
        <taxon>Trifolium</taxon>
    </lineage>
</organism>
<evidence type="ECO:0000256" key="3">
    <source>
        <dbReference type="ARBA" id="ARBA00010617"/>
    </source>
</evidence>
<dbReference type="Gene3D" id="1.10.630.10">
    <property type="entry name" value="Cytochrome P450"/>
    <property type="match status" value="1"/>
</dbReference>
<comment type="similarity">
    <text evidence="3">Belongs to the cytochrome P450 family.</text>
</comment>
<evidence type="ECO:0000256" key="7">
    <source>
        <dbReference type="ARBA" id="ARBA00022989"/>
    </source>
</evidence>
<evidence type="ECO:0000256" key="6">
    <source>
        <dbReference type="ARBA" id="ARBA00022723"/>
    </source>
</evidence>
<evidence type="ECO:0000313" key="12">
    <source>
        <dbReference type="EMBL" id="MCI67935.1"/>
    </source>
</evidence>
<evidence type="ECO:0000256" key="4">
    <source>
        <dbReference type="ARBA" id="ARBA00022617"/>
    </source>
</evidence>
<sequence>MLIGGSDSSSLTMEWAFSEMLKNPKALKRAQEEVRQAFGSRGYVD</sequence>
<dbReference type="Pfam" id="PF00067">
    <property type="entry name" value="p450"/>
    <property type="match status" value="1"/>
</dbReference>
<dbReference type="Proteomes" id="UP000265520">
    <property type="component" value="Unassembled WGS sequence"/>
</dbReference>
<evidence type="ECO:0000256" key="1">
    <source>
        <dbReference type="ARBA" id="ARBA00001971"/>
    </source>
</evidence>
<dbReference type="InterPro" id="IPR052306">
    <property type="entry name" value="CYP450_71D"/>
</dbReference>
<name>A0A392U849_9FABA</name>
<dbReference type="InterPro" id="IPR001128">
    <property type="entry name" value="Cyt_P450"/>
</dbReference>
<evidence type="ECO:0000256" key="9">
    <source>
        <dbReference type="ARBA" id="ARBA00023004"/>
    </source>
</evidence>
<keyword evidence="11" id="KW-0472">Membrane</keyword>
<dbReference type="InterPro" id="IPR036396">
    <property type="entry name" value="Cyt_P450_sf"/>
</dbReference>
<keyword evidence="7" id="KW-1133">Transmembrane helix</keyword>